<evidence type="ECO:0000313" key="3">
    <source>
        <dbReference type="Proteomes" id="UP000294229"/>
    </source>
</evidence>
<dbReference type="PANTHER" id="PTHR22916:SF3">
    <property type="entry name" value="UDP-GLCNAC:BETAGAL BETA-1,3-N-ACETYLGLUCOSAMINYLTRANSFERASE-LIKE PROTEIN 1"/>
    <property type="match status" value="1"/>
</dbReference>
<dbReference type="InterPro" id="IPR029044">
    <property type="entry name" value="Nucleotide-diphossugar_trans"/>
</dbReference>
<dbReference type="Pfam" id="PF00535">
    <property type="entry name" value="Glycos_transf_2"/>
    <property type="match status" value="1"/>
</dbReference>
<organism evidence="2 3">
    <name type="scientific">Avibacterium paragallinarum</name>
    <name type="common">Haemophilus gallinarum</name>
    <dbReference type="NCBI Taxonomy" id="728"/>
    <lineage>
        <taxon>Bacteria</taxon>
        <taxon>Pseudomonadati</taxon>
        <taxon>Pseudomonadota</taxon>
        <taxon>Gammaproteobacteria</taxon>
        <taxon>Pasteurellales</taxon>
        <taxon>Pasteurellaceae</taxon>
        <taxon>Avibacterium</taxon>
    </lineage>
</organism>
<proteinExistence type="predicted"/>
<keyword evidence="2" id="KW-0808">Transferase</keyword>
<dbReference type="PANTHER" id="PTHR22916">
    <property type="entry name" value="GLYCOSYLTRANSFERASE"/>
    <property type="match status" value="1"/>
</dbReference>
<sequence>MSLSNNLISLLQIGYLMNCLMLWKKSIQGIFGVAIFNFSRLGRLRKNRKYTILLGKYASKLNKSSLGEIIFELGLYSRFLKDSQWRGTIFYAIGLLYYDDYLIFRSFFRSLLQRRKRLSYLEKELILRALLSTYPCKARAFCKLYFPKDILLYFSLLSFLDKKTVVQSERLFTIKRPQNILLAANFIASQPEQQIGFINEVMGFYQLPKISLVDRRLPLFVTNIKSGQESIVKTDDHLPLVSVLMTTFNSQEFVEASLLSLIKQNYSNKEIIVVDDNSSDDTCKIIHSLSVKYPFIRLIQLPVNVGTYVAKSIAIKFARGEFVTCHDSDDWAHPNKLIEQMQPLLNDPNLVATFSKWFRVSKEGKAYSRMIIPFIRLNPSSALFRRKIVESQIGLWDWVKTGADSEFNARIKLVFGERLVKVVNKPLTIGSHRENSLMTSLETEFSSGKRIIRQQYWESWNEWHIKQISRNKHIRINNRVIEDSFPVPSEIRVNKRDVYYCFNQLGLSMG</sequence>
<evidence type="ECO:0000259" key="1">
    <source>
        <dbReference type="Pfam" id="PF00535"/>
    </source>
</evidence>
<feature type="domain" description="Glycosyltransferase 2-like" evidence="1">
    <location>
        <begin position="242"/>
        <end position="373"/>
    </location>
</feature>
<dbReference type="SUPFAM" id="SSF53448">
    <property type="entry name" value="Nucleotide-diphospho-sugar transferases"/>
    <property type="match status" value="1"/>
</dbReference>
<accession>A0A8B3TC86</accession>
<dbReference type="EMBL" id="RQXS01000034">
    <property type="protein sequence ID" value="RZN58416.1"/>
    <property type="molecule type" value="Genomic_DNA"/>
</dbReference>
<gene>
    <name evidence="2" type="ORF">EIG79_07710</name>
</gene>
<reference evidence="2 3" key="1">
    <citation type="submission" date="2018-11" db="EMBL/GenBank/DDBJ databases">
        <title>Sequencing Av. paragallinarum serogroups.</title>
        <authorList>
            <person name="Hellmuth J.E."/>
            <person name="Boucher C.E."/>
            <person name="Cason E.D."/>
        </authorList>
    </citation>
    <scope>NUCLEOTIDE SEQUENCE [LARGE SCALE GENOMIC DNA]</scope>
    <source>
        <strain evidence="2 3">SA-3</strain>
    </source>
</reference>
<dbReference type="InterPro" id="IPR001173">
    <property type="entry name" value="Glyco_trans_2-like"/>
</dbReference>
<dbReference type="Proteomes" id="UP000294229">
    <property type="component" value="Unassembled WGS sequence"/>
</dbReference>
<comment type="caution">
    <text evidence="2">The sequence shown here is derived from an EMBL/GenBank/DDBJ whole genome shotgun (WGS) entry which is preliminary data.</text>
</comment>
<evidence type="ECO:0000313" key="2">
    <source>
        <dbReference type="EMBL" id="RZN58416.1"/>
    </source>
</evidence>
<dbReference type="Gene3D" id="3.90.550.10">
    <property type="entry name" value="Spore Coat Polysaccharide Biosynthesis Protein SpsA, Chain A"/>
    <property type="match status" value="1"/>
</dbReference>
<dbReference type="AlphaFoldDB" id="A0A8B3TC86"/>
<dbReference type="GO" id="GO:0016758">
    <property type="term" value="F:hexosyltransferase activity"/>
    <property type="evidence" value="ECO:0007669"/>
    <property type="project" value="UniProtKB-ARBA"/>
</dbReference>
<name>A0A8B3TC86_AVIPA</name>
<protein>
    <submittedName>
        <fullName evidence="2">Glycosyltransferase family 2 protein</fullName>
    </submittedName>
</protein>
<dbReference type="CDD" id="cd00761">
    <property type="entry name" value="Glyco_tranf_GTA_type"/>
    <property type="match status" value="1"/>
</dbReference>